<keyword evidence="2" id="KW-1185">Reference proteome</keyword>
<accession>A0ACC6MJK4</accession>
<dbReference type="Proteomes" id="UP001289645">
    <property type="component" value="Unassembled WGS sequence"/>
</dbReference>
<protein>
    <submittedName>
        <fullName evidence="1">Uncharacterized protein</fullName>
    </submittedName>
</protein>
<dbReference type="EMBL" id="JAOXLN010000017">
    <property type="protein sequence ID" value="MDZ5087110.1"/>
    <property type="molecule type" value="Genomic_DNA"/>
</dbReference>
<evidence type="ECO:0000313" key="2">
    <source>
        <dbReference type="Proteomes" id="UP001289645"/>
    </source>
</evidence>
<name>A0ACC6MJK4_MYCPF</name>
<reference evidence="1 2" key="1">
    <citation type="journal article" date="2021" name="Chemosphere">
        <title>Bioballs carrying a syntrophic Rhodococcus and Mycolicibacterium consortium for simultaneous sorption and biodegradation of fuel oil in contaminated freshwater.</title>
        <authorList>
            <person name="Naloka K."/>
            <person name="Polrit D."/>
            <person name="Muangchinda C."/>
            <person name="Thoetkiattikul H."/>
            <person name="Pinyakong O."/>
        </authorList>
    </citation>
    <scope>NUCLEOTIDE SEQUENCE [LARGE SCALE GENOMIC DNA]</scope>
    <source>
        <strain evidence="1 2">J101</strain>
    </source>
</reference>
<comment type="caution">
    <text evidence="1">The sequence shown here is derived from an EMBL/GenBank/DDBJ whole genome shotgun (WGS) entry which is preliminary data.</text>
</comment>
<proteinExistence type="predicted"/>
<evidence type="ECO:0000313" key="1">
    <source>
        <dbReference type="EMBL" id="MDZ5087110.1"/>
    </source>
</evidence>
<sequence length="244" mass="24939">MTKRRITVVVLALIGAVLGAAIGAVLGASSSRYVAMANVAFLPAPELSSEEASSFWEVLTRGQITRTAAIIYDDPRWLSEAAADAGVPRDDLTLAASALPDTTMLSVTVTAGSPDAAETALNTVLVTATPEVSSLAAPFFVKVLWPTENSSWAEPAPSRTQLAAAGALGGLLLGAGVGWFLQRRRPTAEMPGRHAGMPGRHSDGPHADAISGRPADEISGRPADEGPAASPSGDGHPAGAVRDS</sequence>
<organism evidence="1 2">
    <name type="scientific">Mycolicibacterium parafortuitum</name>
    <name type="common">Mycobacterium parafortuitum</name>
    <dbReference type="NCBI Taxonomy" id="39692"/>
    <lineage>
        <taxon>Bacteria</taxon>
        <taxon>Bacillati</taxon>
        <taxon>Actinomycetota</taxon>
        <taxon>Actinomycetes</taxon>
        <taxon>Mycobacteriales</taxon>
        <taxon>Mycobacteriaceae</taxon>
        <taxon>Mycolicibacterium</taxon>
    </lineage>
</organism>
<gene>
    <name evidence="1" type="ORF">OHX15_17110</name>
</gene>